<dbReference type="Pfam" id="PF01476">
    <property type="entry name" value="LysM"/>
    <property type="match status" value="1"/>
</dbReference>
<dbReference type="CDD" id="cd12797">
    <property type="entry name" value="M23_peptidase"/>
    <property type="match status" value="1"/>
</dbReference>
<comment type="similarity">
    <text evidence="1">Belongs to the E.coli NlpD/Haemophilus LppB family.</text>
</comment>
<dbReference type="OrthoDB" id="9795421at2"/>
<dbReference type="GO" id="GO:0009279">
    <property type="term" value="C:cell outer membrane"/>
    <property type="evidence" value="ECO:0007669"/>
    <property type="project" value="TreeGrafter"/>
</dbReference>
<dbReference type="PROSITE" id="PS51782">
    <property type="entry name" value="LYSM"/>
    <property type="match status" value="1"/>
</dbReference>
<evidence type="ECO:0000313" key="5">
    <source>
        <dbReference type="EMBL" id="SDL00579.1"/>
    </source>
</evidence>
<dbReference type="InterPro" id="IPR018392">
    <property type="entry name" value="LysM"/>
</dbReference>
<dbReference type="SUPFAM" id="SSF54106">
    <property type="entry name" value="LysM domain"/>
    <property type="match status" value="1"/>
</dbReference>
<feature type="chain" id="PRO_5011501221" evidence="3">
    <location>
        <begin position="20"/>
        <end position="400"/>
    </location>
</feature>
<dbReference type="Pfam" id="PF01551">
    <property type="entry name" value="Peptidase_M23"/>
    <property type="match status" value="1"/>
</dbReference>
<dbReference type="RefSeq" id="WP_089657025.1">
    <property type="nucleotide sequence ID" value="NZ_FNGH01000002.1"/>
</dbReference>
<proteinExistence type="inferred from homology"/>
<feature type="region of interest" description="Disordered" evidence="2">
    <location>
        <begin position="154"/>
        <end position="294"/>
    </location>
</feature>
<dbReference type="AlphaFoldDB" id="A0A1G9GIR5"/>
<feature type="signal peptide" evidence="3">
    <location>
        <begin position="1"/>
        <end position="19"/>
    </location>
</feature>
<dbReference type="GO" id="GO:0032153">
    <property type="term" value="C:cell division site"/>
    <property type="evidence" value="ECO:0007669"/>
    <property type="project" value="TreeGrafter"/>
</dbReference>
<dbReference type="InterPro" id="IPR011055">
    <property type="entry name" value="Dup_hybrid_motif"/>
</dbReference>
<dbReference type="Gene3D" id="3.10.350.10">
    <property type="entry name" value="LysM domain"/>
    <property type="match status" value="1"/>
</dbReference>
<dbReference type="Gene3D" id="2.70.70.10">
    <property type="entry name" value="Glucose Permease (Domain IIA)"/>
    <property type="match status" value="1"/>
</dbReference>
<evidence type="ECO:0000259" key="4">
    <source>
        <dbReference type="PROSITE" id="PS51782"/>
    </source>
</evidence>
<dbReference type="Proteomes" id="UP000199107">
    <property type="component" value="Unassembled WGS sequence"/>
</dbReference>
<feature type="compositionally biased region" description="Low complexity" evidence="2">
    <location>
        <begin position="216"/>
        <end position="226"/>
    </location>
</feature>
<accession>A0A1G9GIR5</accession>
<evidence type="ECO:0000256" key="2">
    <source>
        <dbReference type="SAM" id="MobiDB-lite"/>
    </source>
</evidence>
<dbReference type="SMART" id="SM00257">
    <property type="entry name" value="LysM"/>
    <property type="match status" value="1"/>
</dbReference>
<dbReference type="SUPFAM" id="SSF51261">
    <property type="entry name" value="Duplicated hybrid motif"/>
    <property type="match status" value="1"/>
</dbReference>
<dbReference type="EMBL" id="FNGH01000002">
    <property type="protein sequence ID" value="SDL00579.1"/>
    <property type="molecule type" value="Genomic_DNA"/>
</dbReference>
<keyword evidence="5" id="KW-0449">Lipoprotein</keyword>
<dbReference type="PROSITE" id="PS51257">
    <property type="entry name" value="PROKAR_LIPOPROTEIN"/>
    <property type="match status" value="1"/>
</dbReference>
<dbReference type="PANTHER" id="PTHR21666">
    <property type="entry name" value="PEPTIDASE-RELATED"/>
    <property type="match status" value="1"/>
</dbReference>
<feature type="compositionally biased region" description="Basic and acidic residues" evidence="2">
    <location>
        <begin position="181"/>
        <end position="215"/>
    </location>
</feature>
<dbReference type="InterPro" id="IPR050570">
    <property type="entry name" value="Cell_wall_metabolism_enzyme"/>
</dbReference>
<protein>
    <submittedName>
        <fullName evidence="5">Lipoprotein NlpD</fullName>
    </submittedName>
</protein>
<name>A0A1G9GIR5_9GAMM</name>
<evidence type="ECO:0000256" key="1">
    <source>
        <dbReference type="ARBA" id="ARBA00038420"/>
    </source>
</evidence>
<keyword evidence="6" id="KW-1185">Reference proteome</keyword>
<reference evidence="6" key="1">
    <citation type="submission" date="2016-10" db="EMBL/GenBank/DDBJ databases">
        <authorList>
            <person name="Varghese N."/>
            <person name="Submissions S."/>
        </authorList>
    </citation>
    <scope>NUCLEOTIDE SEQUENCE [LARGE SCALE GENOMIC DNA]</scope>
    <source>
        <strain evidence="6">AAP</strain>
    </source>
</reference>
<sequence length="400" mass="42378">MRKTLVVSALALAISGCAAQQGGDTQRVPVRDLTMSREQSPVSQYTVEAGDTLYGIAWRHDMDFRELAQLNDIGPPYRLQPGQELRLSEGAQRASSGDGERQRGVQVSGAVDVDQQDGDLSWLAPDEETIERNRRLTAQPLEDSGTSAEALEGATQAGAGEAPSDAPGPLFDYSSPGADGRLSERDQAERETLARERAEREQAQAEQEQAERDTAASEAAVAASEAQPEPDAAPQVSDTQPSSTVDDTGDGETGTAVAGQAESGPSERSQRSYSPVAEVDWQWPADGELTGRFGEGGSITAGIDISGQKGQPVKAAGPGIVVYAGSGVRGYGNLILLKHNDEYLSAYAHNDSLNVAENDVVNAGEVIASMGDTDADSVKLHFEVRRNGQPQDPLDYLPSR</sequence>
<feature type="domain" description="LysM" evidence="4">
    <location>
        <begin position="43"/>
        <end position="87"/>
    </location>
</feature>
<dbReference type="InterPro" id="IPR016047">
    <property type="entry name" value="M23ase_b-sheet_dom"/>
</dbReference>
<dbReference type="CDD" id="cd00118">
    <property type="entry name" value="LysM"/>
    <property type="match status" value="1"/>
</dbReference>
<dbReference type="PANTHER" id="PTHR21666:SF263">
    <property type="entry name" value="MUREIN HYDROLASE ACTIVATOR NLPD"/>
    <property type="match status" value="1"/>
</dbReference>
<feature type="region of interest" description="Disordered" evidence="2">
    <location>
        <begin position="87"/>
        <end position="132"/>
    </location>
</feature>
<dbReference type="STRING" id="48727.SAMN05192555_102161"/>
<dbReference type="InterPro" id="IPR036779">
    <property type="entry name" value="LysM_dom_sf"/>
</dbReference>
<evidence type="ECO:0000256" key="3">
    <source>
        <dbReference type="SAM" id="SignalP"/>
    </source>
</evidence>
<organism evidence="5 6">
    <name type="scientific">Franzmannia pantelleriensis</name>
    <dbReference type="NCBI Taxonomy" id="48727"/>
    <lineage>
        <taxon>Bacteria</taxon>
        <taxon>Pseudomonadati</taxon>
        <taxon>Pseudomonadota</taxon>
        <taxon>Gammaproteobacteria</taxon>
        <taxon>Oceanospirillales</taxon>
        <taxon>Halomonadaceae</taxon>
        <taxon>Franzmannia</taxon>
    </lineage>
</organism>
<dbReference type="GO" id="GO:0004222">
    <property type="term" value="F:metalloendopeptidase activity"/>
    <property type="evidence" value="ECO:0007669"/>
    <property type="project" value="TreeGrafter"/>
</dbReference>
<gene>
    <name evidence="5" type="ORF">SAMN05192555_102161</name>
</gene>
<keyword evidence="3" id="KW-0732">Signal</keyword>
<evidence type="ECO:0000313" key="6">
    <source>
        <dbReference type="Proteomes" id="UP000199107"/>
    </source>
</evidence>